<dbReference type="PANTHER" id="PTHR48176">
    <property type="entry name" value="DDRGK DOMAIN-CONTAINING PROTEIN 1"/>
    <property type="match status" value="1"/>
</dbReference>
<dbReference type="GO" id="GO:0044389">
    <property type="term" value="F:ubiquitin-like protein ligase binding"/>
    <property type="evidence" value="ECO:0007669"/>
    <property type="project" value="TreeGrafter"/>
</dbReference>
<accession>A0A6A6UEK9</accession>
<dbReference type="PANTHER" id="PTHR48176:SF1">
    <property type="entry name" value="DDRGK DOMAIN-CONTAINING PROTEIN 1"/>
    <property type="match status" value="1"/>
</dbReference>
<feature type="region of interest" description="Disordered" evidence="1">
    <location>
        <begin position="374"/>
        <end position="431"/>
    </location>
</feature>
<evidence type="ECO:0000313" key="3">
    <source>
        <dbReference type="Proteomes" id="UP000799302"/>
    </source>
</evidence>
<feature type="compositionally biased region" description="Basic and acidic residues" evidence="1">
    <location>
        <begin position="799"/>
        <end position="810"/>
    </location>
</feature>
<dbReference type="EMBL" id="MU004235">
    <property type="protein sequence ID" value="KAF2669528.1"/>
    <property type="molecule type" value="Genomic_DNA"/>
</dbReference>
<keyword evidence="3" id="KW-1185">Reference proteome</keyword>
<feature type="region of interest" description="Disordered" evidence="1">
    <location>
        <begin position="625"/>
        <end position="853"/>
    </location>
</feature>
<sequence length="873" mass="98457">MVMAKEKLSTLVNSVQFLFTRSSQLPFRLYEHNNFHELADKVHHLPGLLAQFTTFLQIEQGQRNTVLSSKALFDLSDLVEQCHAAFDRAEALISNEQPSQDGSLESSLQQRWGWHDAKPREVPYLTGYVDALASTLAVMAQCVQAGQMILASSACATAQQVEMIKASSRIPIEGLVAKQQIALVKAMDLYQGFQQDRPLTPPSEANASPKSPSIVIIATDKLNVENLAPYQEQSLVSNISERQSYSQSIAKIKQVTSQHVDVLLARWTAVHGDQVQTAKLSYDSIFPEDLVRRNSQRATVEDDHEIDIDEIRSKNKRKSSRPSNGPPPVLEPVTVCPTPISSPIPIPLPLHRQKSAPARPIQWTSTLDSSVMSDMRLAPNNPDRWLSSSGSPVMSGAQPDPASLHFPNGIPPPPPRSSFSTSPNTLNAPPFAVTHSLNQARRTSFPASPPSSHLLGALPSLMQRTTLSFPGPPTAPQSVISTQSGPSIHSSISQRMMQQSFNTTAVPPSVISTHSSSEPDYEIPIHWRRRLRNNTWDYENGIMMHNNSTLPPGRALHESDTVTEIPKSLVESSALRESRMGEVRVIQRSVEDAQRTRFRKFYEIPRALEYADVLALVQRSEAIRREDDARRGSQQLVRTRPDDGRKRSMVPSWAPTTRDLDQVLEENGMAERGQGGRDRRRSSTASRPPPMGPQRRQSERVERSKRPSVSFQEDERPRELEREREQRREREDRERRRERDERDRQRERERERESEHERERQREKEQDRDRKDRRSSQSTTYKQDSSTRRKSSTRRNSSRHPDSSSEREYSPPRSSSTRRDSSKGRQDDHDQSRSGQERSRSVGARKGSTTTRSALQGAGIVTILSALAADAFL</sequence>
<feature type="compositionally biased region" description="Basic residues" evidence="1">
    <location>
        <begin position="788"/>
        <end position="798"/>
    </location>
</feature>
<reference evidence="2" key="1">
    <citation type="journal article" date="2020" name="Stud. Mycol.">
        <title>101 Dothideomycetes genomes: a test case for predicting lifestyles and emergence of pathogens.</title>
        <authorList>
            <person name="Haridas S."/>
            <person name="Albert R."/>
            <person name="Binder M."/>
            <person name="Bloem J."/>
            <person name="Labutti K."/>
            <person name="Salamov A."/>
            <person name="Andreopoulos B."/>
            <person name="Baker S."/>
            <person name="Barry K."/>
            <person name="Bills G."/>
            <person name="Bluhm B."/>
            <person name="Cannon C."/>
            <person name="Castanera R."/>
            <person name="Culley D."/>
            <person name="Daum C."/>
            <person name="Ezra D."/>
            <person name="Gonzalez J."/>
            <person name="Henrissat B."/>
            <person name="Kuo A."/>
            <person name="Liang C."/>
            <person name="Lipzen A."/>
            <person name="Lutzoni F."/>
            <person name="Magnuson J."/>
            <person name="Mondo S."/>
            <person name="Nolan M."/>
            <person name="Ohm R."/>
            <person name="Pangilinan J."/>
            <person name="Park H.-J."/>
            <person name="Ramirez L."/>
            <person name="Alfaro M."/>
            <person name="Sun H."/>
            <person name="Tritt A."/>
            <person name="Yoshinaga Y."/>
            <person name="Zwiers L.-H."/>
            <person name="Turgeon B."/>
            <person name="Goodwin S."/>
            <person name="Spatafora J."/>
            <person name="Crous P."/>
            <person name="Grigoriev I."/>
        </authorList>
    </citation>
    <scope>NUCLEOTIDE SEQUENCE</scope>
    <source>
        <strain evidence="2">CBS 115976</strain>
    </source>
</reference>
<evidence type="ECO:0000313" key="2">
    <source>
        <dbReference type="EMBL" id="KAF2669528.1"/>
    </source>
</evidence>
<feature type="compositionally biased region" description="Basic and acidic residues" evidence="1">
    <location>
        <begin position="696"/>
        <end position="705"/>
    </location>
</feature>
<evidence type="ECO:0000256" key="1">
    <source>
        <dbReference type="SAM" id="MobiDB-lite"/>
    </source>
</evidence>
<name>A0A6A6UEK9_9PEZI</name>
<dbReference type="AlphaFoldDB" id="A0A6A6UEK9"/>
<gene>
    <name evidence="2" type="ORF">BT63DRAFT_455509</name>
</gene>
<feature type="compositionally biased region" description="Basic and acidic residues" evidence="1">
    <location>
        <begin position="817"/>
        <end position="840"/>
    </location>
</feature>
<organism evidence="2 3">
    <name type="scientific">Microthyrium microscopicum</name>
    <dbReference type="NCBI Taxonomy" id="703497"/>
    <lineage>
        <taxon>Eukaryota</taxon>
        <taxon>Fungi</taxon>
        <taxon>Dikarya</taxon>
        <taxon>Ascomycota</taxon>
        <taxon>Pezizomycotina</taxon>
        <taxon>Dothideomycetes</taxon>
        <taxon>Dothideomycetes incertae sedis</taxon>
        <taxon>Microthyriales</taxon>
        <taxon>Microthyriaceae</taxon>
        <taxon>Microthyrium</taxon>
    </lineage>
</organism>
<proteinExistence type="predicted"/>
<feature type="compositionally biased region" description="Basic and acidic residues" evidence="1">
    <location>
        <begin position="713"/>
        <end position="775"/>
    </location>
</feature>
<protein>
    <submittedName>
        <fullName evidence="2">Uncharacterized protein</fullName>
    </submittedName>
</protein>
<dbReference type="Proteomes" id="UP000799302">
    <property type="component" value="Unassembled WGS sequence"/>
</dbReference>
<feature type="region of interest" description="Disordered" evidence="1">
    <location>
        <begin position="296"/>
        <end position="333"/>
    </location>
</feature>
<dbReference type="InterPro" id="IPR050899">
    <property type="entry name" value="DDRGK_domain-containing"/>
</dbReference>